<keyword evidence="1" id="KW-1133">Transmembrane helix</keyword>
<gene>
    <name evidence="2" type="ORF">CJ030_MR7G016737</name>
</gene>
<dbReference type="EMBL" id="RXIC02000025">
    <property type="protein sequence ID" value="KAB1205093.1"/>
    <property type="molecule type" value="Genomic_DNA"/>
</dbReference>
<dbReference type="PANTHER" id="PTHR18966">
    <property type="entry name" value="IONOTROPIC GLUTAMATE RECEPTOR"/>
    <property type="match status" value="1"/>
</dbReference>
<accession>A0A6A1UXP0</accession>
<keyword evidence="2" id="KW-0675">Receptor</keyword>
<keyword evidence="1" id="KW-0472">Membrane</keyword>
<dbReference type="Gene3D" id="3.40.190.10">
    <property type="entry name" value="Periplasmic binding protein-like II"/>
    <property type="match status" value="1"/>
</dbReference>
<name>A0A6A1UXP0_9ROSI</name>
<reference evidence="2 3" key="1">
    <citation type="journal article" date="2019" name="Plant Biotechnol. J.">
        <title>The red bayberry genome and genetic basis of sex determination.</title>
        <authorList>
            <person name="Jia H.M."/>
            <person name="Jia H.J."/>
            <person name="Cai Q.L."/>
            <person name="Wang Y."/>
            <person name="Zhao H.B."/>
            <person name="Yang W.F."/>
            <person name="Wang G.Y."/>
            <person name="Li Y.H."/>
            <person name="Zhan D.L."/>
            <person name="Shen Y.T."/>
            <person name="Niu Q.F."/>
            <person name="Chang L."/>
            <person name="Qiu J."/>
            <person name="Zhao L."/>
            <person name="Xie H.B."/>
            <person name="Fu W.Y."/>
            <person name="Jin J."/>
            <person name="Li X.W."/>
            <person name="Jiao Y."/>
            <person name="Zhou C.C."/>
            <person name="Tu T."/>
            <person name="Chai C.Y."/>
            <person name="Gao J.L."/>
            <person name="Fan L.J."/>
            <person name="van de Weg E."/>
            <person name="Wang J.Y."/>
            <person name="Gao Z.S."/>
        </authorList>
    </citation>
    <scope>NUCLEOTIDE SEQUENCE [LARGE SCALE GENOMIC DNA]</scope>
    <source>
        <tissue evidence="2">Leaves</tissue>
    </source>
</reference>
<keyword evidence="1" id="KW-0812">Transmembrane</keyword>
<keyword evidence="3" id="KW-1185">Reference proteome</keyword>
<evidence type="ECO:0000256" key="1">
    <source>
        <dbReference type="SAM" id="Phobius"/>
    </source>
</evidence>
<sequence>MKTLPYAVRYEFIPFDQMPDDHTSATYNDLVQQILLGVFPKGSPLVNDVSRAILNVTEGEKIKEIESAWFEKETNKCPASNALLSNNLGLASFLGLFVIDGAASLAALIFSLSRFLYKERVLTEFDSIDRFHPAGEKLLQERNNMRYERNPPN</sequence>
<dbReference type="InterPro" id="IPR015683">
    <property type="entry name" value="Ionotropic_Glu_rcpt"/>
</dbReference>
<evidence type="ECO:0000313" key="3">
    <source>
        <dbReference type="Proteomes" id="UP000516437"/>
    </source>
</evidence>
<dbReference type="Proteomes" id="UP000516437">
    <property type="component" value="Chromosome 7"/>
</dbReference>
<organism evidence="2 3">
    <name type="scientific">Morella rubra</name>
    <name type="common">Chinese bayberry</name>
    <dbReference type="NCBI Taxonomy" id="262757"/>
    <lineage>
        <taxon>Eukaryota</taxon>
        <taxon>Viridiplantae</taxon>
        <taxon>Streptophyta</taxon>
        <taxon>Embryophyta</taxon>
        <taxon>Tracheophyta</taxon>
        <taxon>Spermatophyta</taxon>
        <taxon>Magnoliopsida</taxon>
        <taxon>eudicotyledons</taxon>
        <taxon>Gunneridae</taxon>
        <taxon>Pentapetalae</taxon>
        <taxon>rosids</taxon>
        <taxon>fabids</taxon>
        <taxon>Fagales</taxon>
        <taxon>Myricaceae</taxon>
        <taxon>Morella</taxon>
    </lineage>
</organism>
<dbReference type="AlphaFoldDB" id="A0A6A1UXP0"/>
<protein>
    <submittedName>
        <fullName evidence="2">Glutamate receptor 2.8</fullName>
    </submittedName>
</protein>
<evidence type="ECO:0000313" key="2">
    <source>
        <dbReference type="EMBL" id="KAB1205093.1"/>
    </source>
</evidence>
<proteinExistence type="predicted"/>
<feature type="transmembrane region" description="Helical" evidence="1">
    <location>
        <begin position="88"/>
        <end position="110"/>
    </location>
</feature>
<dbReference type="OrthoDB" id="5984008at2759"/>
<comment type="caution">
    <text evidence="2">The sequence shown here is derived from an EMBL/GenBank/DDBJ whole genome shotgun (WGS) entry which is preliminary data.</text>
</comment>